<comment type="caution">
    <text evidence="16">The sequence shown here is derived from an EMBL/GenBank/DDBJ whole genome shotgun (WGS) entry which is preliminary data.</text>
</comment>
<dbReference type="InterPro" id="IPR052076">
    <property type="entry name" value="TRP_cation_channel"/>
</dbReference>
<feature type="transmembrane region" description="Helical" evidence="14">
    <location>
        <begin position="921"/>
        <end position="947"/>
    </location>
</feature>
<evidence type="ECO:0000256" key="1">
    <source>
        <dbReference type="ARBA" id="ARBA00004141"/>
    </source>
</evidence>
<feature type="repeat" description="ANK" evidence="13">
    <location>
        <begin position="538"/>
        <end position="570"/>
    </location>
</feature>
<dbReference type="InterPro" id="IPR002110">
    <property type="entry name" value="Ankyrin_rpt"/>
</dbReference>
<organism evidence="16 17">
    <name type="scientific">Anguilla anguilla</name>
    <name type="common">European freshwater eel</name>
    <name type="synonym">Muraena anguilla</name>
    <dbReference type="NCBI Taxonomy" id="7936"/>
    <lineage>
        <taxon>Eukaryota</taxon>
        <taxon>Metazoa</taxon>
        <taxon>Chordata</taxon>
        <taxon>Craniata</taxon>
        <taxon>Vertebrata</taxon>
        <taxon>Euteleostomi</taxon>
        <taxon>Actinopterygii</taxon>
        <taxon>Neopterygii</taxon>
        <taxon>Teleostei</taxon>
        <taxon>Anguilliformes</taxon>
        <taxon>Anguillidae</taxon>
        <taxon>Anguilla</taxon>
    </lineage>
</organism>
<feature type="repeat" description="ANK" evidence="13">
    <location>
        <begin position="229"/>
        <end position="261"/>
    </location>
</feature>
<keyword evidence="11" id="KW-0407">Ion channel</keyword>
<dbReference type="Pfam" id="PF12796">
    <property type="entry name" value="Ank_2"/>
    <property type="match status" value="5"/>
</dbReference>
<evidence type="ECO:0000313" key="17">
    <source>
        <dbReference type="Proteomes" id="UP001044222"/>
    </source>
</evidence>
<evidence type="ECO:0000256" key="8">
    <source>
        <dbReference type="ARBA" id="ARBA00023065"/>
    </source>
</evidence>
<feature type="transmembrane region" description="Helical" evidence="14">
    <location>
        <begin position="856"/>
        <end position="878"/>
    </location>
</feature>
<keyword evidence="3" id="KW-0716">Sensory transduction</keyword>
<proteinExistence type="predicted"/>
<evidence type="ECO:0000256" key="10">
    <source>
        <dbReference type="ARBA" id="ARBA00023180"/>
    </source>
</evidence>
<feature type="repeat" description="ANK" evidence="13">
    <location>
        <begin position="299"/>
        <end position="331"/>
    </location>
</feature>
<dbReference type="Pfam" id="PF00520">
    <property type="entry name" value="Ion_trans"/>
    <property type="match status" value="1"/>
</dbReference>
<dbReference type="PANTHER" id="PTHR47143:SF1">
    <property type="entry name" value="ION_TRANS DOMAIN-CONTAINING PROTEIN"/>
    <property type="match status" value="1"/>
</dbReference>
<keyword evidence="8" id="KW-0406">Ion transport</keyword>
<evidence type="ECO:0000256" key="6">
    <source>
        <dbReference type="ARBA" id="ARBA00022989"/>
    </source>
</evidence>
<dbReference type="Gene3D" id="1.25.40.20">
    <property type="entry name" value="Ankyrin repeat-containing domain"/>
    <property type="match status" value="3"/>
</dbReference>
<evidence type="ECO:0000256" key="2">
    <source>
        <dbReference type="ARBA" id="ARBA00022448"/>
    </source>
</evidence>
<reference evidence="16" key="1">
    <citation type="submission" date="2021-01" db="EMBL/GenBank/DDBJ databases">
        <title>A chromosome-scale assembly of European eel, Anguilla anguilla.</title>
        <authorList>
            <person name="Henkel C."/>
            <person name="Jong-Raadsen S.A."/>
            <person name="Dufour S."/>
            <person name="Weltzien F.-A."/>
            <person name="Palstra A.P."/>
            <person name="Pelster B."/>
            <person name="Spaink H.P."/>
            <person name="Van Den Thillart G.E."/>
            <person name="Jansen H."/>
            <person name="Zahm M."/>
            <person name="Klopp C."/>
            <person name="Cedric C."/>
            <person name="Louis A."/>
            <person name="Berthelot C."/>
            <person name="Parey E."/>
            <person name="Roest Crollius H."/>
            <person name="Montfort J."/>
            <person name="Robinson-Rechavi M."/>
            <person name="Bucao C."/>
            <person name="Bouchez O."/>
            <person name="Gislard M."/>
            <person name="Lluch J."/>
            <person name="Milhes M."/>
            <person name="Lampietro C."/>
            <person name="Lopez Roques C."/>
            <person name="Donnadieu C."/>
            <person name="Braasch I."/>
            <person name="Desvignes T."/>
            <person name="Postlethwait J."/>
            <person name="Bobe J."/>
            <person name="Guiguen Y."/>
            <person name="Dirks R."/>
        </authorList>
    </citation>
    <scope>NUCLEOTIDE SEQUENCE</scope>
    <source>
        <strain evidence="16">Tag_6206</strain>
        <tissue evidence="16">Liver</tissue>
    </source>
</reference>
<evidence type="ECO:0000256" key="11">
    <source>
        <dbReference type="ARBA" id="ARBA00023303"/>
    </source>
</evidence>
<feature type="transmembrane region" description="Helical" evidence="14">
    <location>
        <begin position="711"/>
        <end position="733"/>
    </location>
</feature>
<dbReference type="GO" id="GO:0005216">
    <property type="term" value="F:monoatomic ion channel activity"/>
    <property type="evidence" value="ECO:0007669"/>
    <property type="project" value="InterPro"/>
</dbReference>
<keyword evidence="5" id="KW-0677">Repeat</keyword>
<evidence type="ECO:0000256" key="7">
    <source>
        <dbReference type="ARBA" id="ARBA00023043"/>
    </source>
</evidence>
<evidence type="ECO:0000256" key="13">
    <source>
        <dbReference type="PROSITE-ProRule" id="PRU00023"/>
    </source>
</evidence>
<dbReference type="GO" id="GO:1902495">
    <property type="term" value="C:transmembrane transporter complex"/>
    <property type="evidence" value="ECO:0007669"/>
    <property type="project" value="TreeGrafter"/>
</dbReference>
<keyword evidence="17" id="KW-1185">Reference proteome</keyword>
<feature type="transmembrane region" description="Helical" evidence="14">
    <location>
        <begin position="792"/>
        <end position="810"/>
    </location>
</feature>
<dbReference type="AlphaFoldDB" id="A0A9D3MK54"/>
<accession>A0A9D3MK54</accession>
<keyword evidence="2" id="KW-0813">Transport</keyword>
<evidence type="ECO:0000256" key="9">
    <source>
        <dbReference type="ARBA" id="ARBA00023136"/>
    </source>
</evidence>
<evidence type="ECO:0000259" key="15">
    <source>
        <dbReference type="Pfam" id="PF00520"/>
    </source>
</evidence>
<evidence type="ECO:0000256" key="4">
    <source>
        <dbReference type="ARBA" id="ARBA00022692"/>
    </source>
</evidence>
<evidence type="ECO:0000256" key="5">
    <source>
        <dbReference type="ARBA" id="ARBA00022737"/>
    </source>
</evidence>
<feature type="repeat" description="ANK" evidence="13">
    <location>
        <begin position="472"/>
        <end position="497"/>
    </location>
</feature>
<evidence type="ECO:0000256" key="3">
    <source>
        <dbReference type="ARBA" id="ARBA00022606"/>
    </source>
</evidence>
<name>A0A9D3MK54_ANGAN</name>
<comment type="catalytic activity">
    <reaction evidence="12">
        <text>Ca(2+)(in) = Ca(2+)(out)</text>
        <dbReference type="Rhea" id="RHEA:29671"/>
        <dbReference type="ChEBI" id="CHEBI:29108"/>
    </reaction>
</comment>
<dbReference type="SMART" id="SM00248">
    <property type="entry name" value="ANK"/>
    <property type="match status" value="14"/>
</dbReference>
<evidence type="ECO:0000313" key="16">
    <source>
        <dbReference type="EMBL" id="KAG5850205.1"/>
    </source>
</evidence>
<feature type="repeat" description="ANK" evidence="13">
    <location>
        <begin position="504"/>
        <end position="536"/>
    </location>
</feature>
<dbReference type="SUPFAM" id="SSF48403">
    <property type="entry name" value="Ankyrin repeat"/>
    <property type="match status" value="2"/>
</dbReference>
<keyword evidence="7 13" id="KW-0040">ANK repeat</keyword>
<dbReference type="InterPro" id="IPR005821">
    <property type="entry name" value="Ion_trans_dom"/>
</dbReference>
<feature type="repeat" description="ANK" evidence="13">
    <location>
        <begin position="262"/>
        <end position="284"/>
    </location>
</feature>
<sequence length="1102" mass="123730">MITQNSCYECVIEDDDTTQASQNVLDWARQDNVDLLENLLYKHPEYLRIRDCSNAGALHHAASGGGLRVMRMVVIMAGAEELSAADDEGNTPLHWAVQRNNRESCVALLELGADPNVLNRAVLSPLHLAVCLGHNGLVTLLLSHSTTNANLEGDLGNTPVMMACSSDNCEALCTLLDHGAMMCHQNKLGHFPIHAAAFAGAKKAMECILSKGEEYGHSVEVHINYLDKSKSSPLHLAVRGGNIETIKFCISKGARIEQKQCDKSTPLHFACTQGAIEVVKLMISAYNRVEDIINITDGANQTPLHKATIFDHVELVEYLISQGADINHIDCKGHTPLLLATSCGAWRSVEALLSRGANIQIKDKAGRNFLHLAVLQPKGLKNLPENVLELDSVRELLSDEDWDGCTPLHYACRMGIAASVQNMLGLKVSPGRKSKDKKSALHFAAQFGRINTCERLLESMSVSKLLNEGDENGMTPLHLASQGGHTKVVDLLLRKGALYSSDYKGWTSLHYAAAEGYTQTMKILLNANIKLLDKTDEEGNTALHVAAKEGHTTAVRLLLSRGAEFTLNNNDSSFLHEAVHHGRKAVANAAIESERCNEAVLAFKPGSTKRCVVMDMIEFLPESFKYLLDLCVKESDQDPNSHDYWIEYDFRYLQAPIIVMKYAKTNSAVSVQPLAALNAMAQYNRVELLTHPVCKKYLEMKWHAYGSKAHILNLAVYSLGLLPLSFLIVNMRPSWPTNSTSVYTVDANSDKRGHFNTICMFLVLAMNVYAVGKEILQIVQQRSNYFRDISNCLDWVSAAFSILFVIPLLLNVDGTLHWQAGAYAVTVSWINFLLYLQRFEHFGIYVVMFGEIMRTLVSIITIFFFLMLAFALGFHALMIEQEKFGRLDISLMQTFVMMVGELNYQENFLNPYLNHSLPFPYLTYFMLVWFILLMPILLMNLLIGLAVGDIAEVQKNATLKRIAMQIDLHTSLEEKLPYWFIKRVDQPKITEYPNRKCKSKAYFLCFFLGWEEKGTVRTHLKTDSGLLTPVEYELKNQKYRLKEMASVLEKQYNLLKLIIQKMEIVTEADDQDGPELAQSHFERRLTKRSKWIPLVKAVVKKE</sequence>
<evidence type="ECO:0000256" key="12">
    <source>
        <dbReference type="ARBA" id="ARBA00036634"/>
    </source>
</evidence>
<keyword evidence="9 14" id="KW-0472">Membrane</keyword>
<dbReference type="PROSITE" id="PS50088">
    <property type="entry name" value="ANK_REPEAT"/>
    <property type="match status" value="8"/>
</dbReference>
<gene>
    <name evidence="16" type="ORF">ANANG_G00079770</name>
</gene>
<dbReference type="Proteomes" id="UP001044222">
    <property type="component" value="Unassembled WGS sequence"/>
</dbReference>
<dbReference type="Pfam" id="PF00023">
    <property type="entry name" value="Ank"/>
    <property type="match status" value="2"/>
</dbReference>
<dbReference type="PROSITE" id="PS50297">
    <property type="entry name" value="ANK_REP_REGION"/>
    <property type="match status" value="8"/>
</dbReference>
<keyword evidence="4 14" id="KW-0812">Transmembrane</keyword>
<keyword evidence="10" id="KW-0325">Glycoprotein</keyword>
<dbReference type="PANTHER" id="PTHR47143">
    <property type="entry name" value="TRANSIENT RECEPTOR POTENTIAL CATION CHANNEL PROTEIN PAINLESS"/>
    <property type="match status" value="1"/>
</dbReference>
<comment type="subcellular location">
    <subcellularLocation>
        <location evidence="1">Membrane</location>
        <topology evidence="1">Multi-pass membrane protein</topology>
    </subcellularLocation>
</comment>
<feature type="transmembrane region" description="Helical" evidence="14">
    <location>
        <begin position="753"/>
        <end position="771"/>
    </location>
</feature>
<feature type="repeat" description="ANK" evidence="13">
    <location>
        <begin position="88"/>
        <end position="120"/>
    </location>
</feature>
<dbReference type="InterPro" id="IPR036770">
    <property type="entry name" value="Ankyrin_rpt-contain_sf"/>
</dbReference>
<dbReference type="EMBL" id="JAFIRN010000004">
    <property type="protein sequence ID" value="KAG5850205.1"/>
    <property type="molecule type" value="Genomic_DNA"/>
</dbReference>
<dbReference type="PRINTS" id="PR01415">
    <property type="entry name" value="ANKYRIN"/>
</dbReference>
<evidence type="ECO:0000256" key="14">
    <source>
        <dbReference type="SAM" id="Phobius"/>
    </source>
</evidence>
<feature type="repeat" description="ANK" evidence="13">
    <location>
        <begin position="332"/>
        <end position="364"/>
    </location>
</feature>
<protein>
    <recommendedName>
        <fullName evidence="15">Ion transport domain-containing protein</fullName>
    </recommendedName>
</protein>
<feature type="transmembrane region" description="Helical" evidence="14">
    <location>
        <begin position="816"/>
        <end position="836"/>
    </location>
</feature>
<keyword evidence="6 14" id="KW-1133">Transmembrane helix</keyword>
<feature type="domain" description="Ion transport" evidence="15">
    <location>
        <begin position="758"/>
        <end position="957"/>
    </location>
</feature>